<evidence type="ECO:0000313" key="2">
    <source>
        <dbReference type="EMBL" id="AGS51866.1"/>
    </source>
</evidence>
<reference evidence="2" key="1">
    <citation type="submission" date="2012-03" db="EMBL/GenBank/DDBJ databases">
        <title>Functional metagenomics reveals considerable lignocellulase gene clusters in the gut microbiome of a wood-feeding higher termite.</title>
        <authorList>
            <person name="Liu N."/>
        </authorList>
    </citation>
    <scope>NUCLEOTIDE SEQUENCE</scope>
</reference>
<dbReference type="InterPro" id="IPR004323">
    <property type="entry name" value="Ion_tolerance_CutA"/>
</dbReference>
<sequence>MPNMESAKKMARELVENKFAACVQLLPINSIYRWKGKIEEENEILLLCKAPTYHHEVLEKAILERHPYELPEILFFKGVGAYPPYFEWMENSIMSKEV</sequence>
<organism evidence="2">
    <name type="scientific">uncultured bacterium contig00118</name>
    <dbReference type="NCBI Taxonomy" id="1181579"/>
    <lineage>
        <taxon>Bacteria</taxon>
        <taxon>environmental samples</taxon>
    </lineage>
</organism>
<dbReference type="PANTHER" id="PTHR23419:SF8">
    <property type="entry name" value="FI09726P"/>
    <property type="match status" value="1"/>
</dbReference>
<dbReference type="GO" id="GO:0010038">
    <property type="term" value="P:response to metal ion"/>
    <property type="evidence" value="ECO:0007669"/>
    <property type="project" value="InterPro"/>
</dbReference>
<dbReference type="PANTHER" id="PTHR23419">
    <property type="entry name" value="DIVALENT CATION TOLERANCE CUTA-RELATED"/>
    <property type="match status" value="1"/>
</dbReference>
<dbReference type="SUPFAM" id="SSF54913">
    <property type="entry name" value="GlnB-like"/>
    <property type="match status" value="1"/>
</dbReference>
<dbReference type="InterPro" id="IPR011322">
    <property type="entry name" value="N-reg_PII-like_a/b"/>
</dbReference>
<name>A0A806KBA1_9BACT</name>
<accession>A0A806KBA1</accession>
<proteinExistence type="inferred from homology"/>
<protein>
    <submittedName>
        <fullName evidence="2">Periplasmic divalent cation tolerance protein CutA</fullName>
    </submittedName>
</protein>
<dbReference type="AlphaFoldDB" id="A0A806KBA1"/>
<comment type="similarity">
    <text evidence="1">Belongs to the CutA family.</text>
</comment>
<evidence type="ECO:0000256" key="1">
    <source>
        <dbReference type="ARBA" id="ARBA00010169"/>
    </source>
</evidence>
<dbReference type="EMBL" id="JQ844174">
    <property type="protein sequence ID" value="AGS51866.1"/>
    <property type="molecule type" value="Genomic_DNA"/>
</dbReference>
<dbReference type="InterPro" id="IPR015867">
    <property type="entry name" value="N-reg_PII/ATP_PRibTrfase_C"/>
</dbReference>
<dbReference type="Gene3D" id="3.30.70.120">
    <property type="match status" value="1"/>
</dbReference>
<dbReference type="Pfam" id="PF03091">
    <property type="entry name" value="CutA1"/>
    <property type="match status" value="1"/>
</dbReference>
<dbReference type="GO" id="GO:0005507">
    <property type="term" value="F:copper ion binding"/>
    <property type="evidence" value="ECO:0007669"/>
    <property type="project" value="TreeGrafter"/>
</dbReference>